<evidence type="ECO:0000256" key="1">
    <source>
        <dbReference type="ARBA" id="ARBA00006360"/>
    </source>
</evidence>
<dbReference type="GO" id="GO:0009360">
    <property type="term" value="C:DNA polymerase III complex"/>
    <property type="evidence" value="ECO:0007669"/>
    <property type="project" value="InterPro"/>
</dbReference>
<dbReference type="InterPro" id="IPR027417">
    <property type="entry name" value="P-loop_NTPase"/>
</dbReference>
<dbReference type="Gene3D" id="1.20.272.10">
    <property type="match status" value="1"/>
</dbReference>
<evidence type="ECO:0000313" key="14">
    <source>
        <dbReference type="Proteomes" id="UP000228740"/>
    </source>
</evidence>
<accession>A0A2M9C762</accession>
<evidence type="ECO:0000256" key="5">
    <source>
        <dbReference type="ARBA" id="ARBA00022723"/>
    </source>
</evidence>
<dbReference type="Pfam" id="PF22608">
    <property type="entry name" value="DNAX_ATPase_lid"/>
    <property type="match status" value="1"/>
</dbReference>
<keyword evidence="5" id="KW-0479">Metal-binding</keyword>
<dbReference type="Gene3D" id="1.10.8.60">
    <property type="match status" value="1"/>
</dbReference>
<dbReference type="Gene3D" id="3.40.50.300">
    <property type="entry name" value="P-loop containing nucleotide triphosphate hydrolases"/>
    <property type="match status" value="1"/>
</dbReference>
<evidence type="ECO:0000313" key="13">
    <source>
        <dbReference type="EMBL" id="PJJ66665.1"/>
    </source>
</evidence>
<dbReference type="InterPro" id="IPR008921">
    <property type="entry name" value="DNA_pol3_clamp-load_cplx_C"/>
</dbReference>
<dbReference type="GO" id="GO:0005524">
    <property type="term" value="F:ATP binding"/>
    <property type="evidence" value="ECO:0007669"/>
    <property type="project" value="UniProtKB-KW"/>
</dbReference>
<keyword evidence="3 11" id="KW-0548">Nucleotidyltransferase</keyword>
<evidence type="ECO:0000256" key="11">
    <source>
        <dbReference type="RuleBase" id="RU364063"/>
    </source>
</evidence>
<evidence type="ECO:0000256" key="8">
    <source>
        <dbReference type="ARBA" id="ARBA00022840"/>
    </source>
</evidence>
<dbReference type="EC" id="2.7.7.7" evidence="11"/>
<dbReference type="NCBIfam" id="TIGR02397">
    <property type="entry name" value="dnaX_nterm"/>
    <property type="match status" value="1"/>
</dbReference>
<dbReference type="NCBIfam" id="TIGR01128">
    <property type="entry name" value="holA"/>
    <property type="match status" value="1"/>
</dbReference>
<dbReference type="GO" id="GO:0006261">
    <property type="term" value="P:DNA-templated DNA replication"/>
    <property type="evidence" value="ECO:0007669"/>
    <property type="project" value="TreeGrafter"/>
</dbReference>
<evidence type="ECO:0000256" key="3">
    <source>
        <dbReference type="ARBA" id="ARBA00022695"/>
    </source>
</evidence>
<dbReference type="SUPFAM" id="SSF52540">
    <property type="entry name" value="P-loop containing nucleoside triphosphate hydrolases"/>
    <property type="match status" value="1"/>
</dbReference>
<organism evidence="13 14">
    <name type="scientific">Chryseobacterium geocarposphaerae</name>
    <dbReference type="NCBI Taxonomy" id="1416776"/>
    <lineage>
        <taxon>Bacteria</taxon>
        <taxon>Pseudomonadati</taxon>
        <taxon>Bacteroidota</taxon>
        <taxon>Flavobacteriia</taxon>
        <taxon>Flavobacteriales</taxon>
        <taxon>Weeksellaceae</taxon>
        <taxon>Chryseobacterium group</taxon>
        <taxon>Chryseobacterium</taxon>
    </lineage>
</organism>
<dbReference type="PANTHER" id="PTHR11669:SF0">
    <property type="entry name" value="PROTEIN STICHEL-LIKE 2"/>
    <property type="match status" value="1"/>
</dbReference>
<dbReference type="SUPFAM" id="SSF48019">
    <property type="entry name" value="post-AAA+ oligomerization domain-like"/>
    <property type="match status" value="1"/>
</dbReference>
<dbReference type="SMART" id="SM00382">
    <property type="entry name" value="AAA"/>
    <property type="match status" value="1"/>
</dbReference>
<keyword evidence="2 11" id="KW-0808">Transferase</keyword>
<dbReference type="PRINTS" id="PR00300">
    <property type="entry name" value="CLPPROTEASEA"/>
</dbReference>
<keyword evidence="9 11" id="KW-0239">DNA-directed DNA polymerase</keyword>
<dbReference type="GO" id="GO:0046872">
    <property type="term" value="F:metal ion binding"/>
    <property type="evidence" value="ECO:0007669"/>
    <property type="project" value="UniProtKB-KW"/>
</dbReference>
<dbReference type="FunFam" id="1.10.8.60:FF:000013">
    <property type="entry name" value="DNA polymerase III subunit gamma/tau"/>
    <property type="match status" value="1"/>
</dbReference>
<dbReference type="NCBIfam" id="NF004046">
    <property type="entry name" value="PRK05563.1"/>
    <property type="match status" value="1"/>
</dbReference>
<keyword evidence="7" id="KW-0862">Zinc</keyword>
<keyword evidence="8 11" id="KW-0067">ATP-binding</keyword>
<comment type="function">
    <text evidence="11">DNA polymerase III is a complex, multichain enzyme responsible for most of the replicative synthesis in bacteria. This DNA polymerase also exhibits 3' to 5' exonuclease activity.</text>
</comment>
<name>A0A2M9C762_9FLAO</name>
<dbReference type="AlphaFoldDB" id="A0A2M9C762"/>
<proteinExistence type="inferred from homology"/>
<dbReference type="PANTHER" id="PTHR11669">
    <property type="entry name" value="REPLICATION FACTOR C / DNA POLYMERASE III GAMMA-TAU SUBUNIT"/>
    <property type="match status" value="1"/>
</dbReference>
<protein>
    <recommendedName>
        <fullName evidence="11">DNA polymerase III subunit gamma/tau</fullName>
        <ecNumber evidence="11">2.7.7.7</ecNumber>
    </recommendedName>
</protein>
<dbReference type="InterPro" id="IPR045085">
    <property type="entry name" value="HLD_clamp_pol_III_gamma_tau"/>
</dbReference>
<dbReference type="InterPro" id="IPR003593">
    <property type="entry name" value="AAA+_ATPase"/>
</dbReference>
<comment type="similarity">
    <text evidence="1 11">Belongs to the DnaX/STICHEL family.</text>
</comment>
<reference evidence="13 14" key="1">
    <citation type="submission" date="2017-11" db="EMBL/GenBank/DDBJ databases">
        <title>Genomic Encyclopedia of Archaeal and Bacterial Type Strains, Phase II (KMG-II): From Individual Species to Whole Genera.</title>
        <authorList>
            <person name="Goeker M."/>
        </authorList>
    </citation>
    <scope>NUCLEOTIDE SEQUENCE [LARGE SCALE GENOMIC DNA]</scope>
    <source>
        <strain evidence="13 14">DSM 27617</strain>
    </source>
</reference>
<dbReference type="InterPro" id="IPR005790">
    <property type="entry name" value="DNA_polIII_delta"/>
</dbReference>
<gene>
    <name evidence="11" type="primary">dnaX</name>
    <name evidence="13" type="ORF">CLV73_0655</name>
</gene>
<dbReference type="Pfam" id="PF13177">
    <property type="entry name" value="DNA_pol3_delta2"/>
    <property type="match status" value="1"/>
</dbReference>
<keyword evidence="14" id="KW-1185">Reference proteome</keyword>
<comment type="caution">
    <text evidence="13">The sequence shown here is derived from an EMBL/GenBank/DDBJ whole genome shotgun (WGS) entry which is preliminary data.</text>
</comment>
<dbReference type="Proteomes" id="UP000228740">
    <property type="component" value="Unassembled WGS sequence"/>
</dbReference>
<comment type="catalytic activity">
    <reaction evidence="10 11">
        <text>DNA(n) + a 2'-deoxyribonucleoside 5'-triphosphate = DNA(n+1) + diphosphate</text>
        <dbReference type="Rhea" id="RHEA:22508"/>
        <dbReference type="Rhea" id="RHEA-COMP:17339"/>
        <dbReference type="Rhea" id="RHEA-COMP:17340"/>
        <dbReference type="ChEBI" id="CHEBI:33019"/>
        <dbReference type="ChEBI" id="CHEBI:61560"/>
        <dbReference type="ChEBI" id="CHEBI:173112"/>
        <dbReference type="EC" id="2.7.7.7"/>
    </reaction>
</comment>
<evidence type="ECO:0000256" key="9">
    <source>
        <dbReference type="ARBA" id="ARBA00022932"/>
    </source>
</evidence>
<dbReference type="Pfam" id="PF12169">
    <property type="entry name" value="DNA_pol3_gamma3"/>
    <property type="match status" value="1"/>
</dbReference>
<dbReference type="CDD" id="cd18137">
    <property type="entry name" value="HLD_clamp_pol_III_gamma_tau"/>
    <property type="match status" value="1"/>
</dbReference>
<evidence type="ECO:0000256" key="6">
    <source>
        <dbReference type="ARBA" id="ARBA00022741"/>
    </source>
</evidence>
<dbReference type="InterPro" id="IPR050238">
    <property type="entry name" value="DNA_Rep/Repair_Clamp_Loader"/>
</dbReference>
<evidence type="ECO:0000256" key="2">
    <source>
        <dbReference type="ARBA" id="ARBA00022679"/>
    </source>
</evidence>
<evidence type="ECO:0000259" key="12">
    <source>
        <dbReference type="SMART" id="SM00382"/>
    </source>
</evidence>
<keyword evidence="6 11" id="KW-0547">Nucleotide-binding</keyword>
<dbReference type="InterPro" id="IPR012763">
    <property type="entry name" value="DNA_pol_III_sug/sutau_N"/>
</dbReference>
<sequence length="565" mass="64629">MENFIVSARKYRPQEFDTVVGQSHITDTLEHAIEENQLAQALLFCGPRGVGKTTCARILARKINEKDGSVSEDGFAYNIYELDAASNNSVDDIRELIDQVRFAPQVGKYKVYIIDEVHMLSSAAFNAFLKTLEEPPAHAIFILATTEKHKIIPTILSRCQIYDFKRITIEGIQGHLRNIAQKENVQYEDDALYLIAQKADGALRDALSIFDRLSTFSQKNITLAKAAEVLNILDYDQYLNIVDLAKENKIPEVLFSFNEIVKKGFDPHIFIAGLGNHFRDLMMAQNASTIELIEVGEQTKAKFVEQAQKWNAQQLIDAIEICNHADINYKNSKNPRLTVEIALMQLASLTANGDVAKKKKFIILAPFLEEKQEVKIPVPAQPQEIKETKIEAVVSVQEENVIIKTSKPLSKRPSTSGFSINSFLNKEEKTEVDENVAVKTENLPQNHFTDTDLQMEWNLMLKQLQKKDSFIFNAVKTFKMFKSAEHQITVSYPSDSAKVEFDKVSGEFFNHFRRKVHNYSIEIEYKRDFENLKVEVMTKRKIFEKFVEKNPLLKDLDDLMRFDLT</sequence>
<keyword evidence="4 11" id="KW-0235">DNA replication</keyword>
<dbReference type="EMBL" id="PGFD01000001">
    <property type="protein sequence ID" value="PJJ66665.1"/>
    <property type="molecule type" value="Genomic_DNA"/>
</dbReference>
<feature type="domain" description="AAA+ ATPase" evidence="12">
    <location>
        <begin position="38"/>
        <end position="168"/>
    </location>
</feature>
<evidence type="ECO:0000256" key="4">
    <source>
        <dbReference type="ARBA" id="ARBA00022705"/>
    </source>
</evidence>
<dbReference type="InterPro" id="IPR022754">
    <property type="entry name" value="DNA_pol_III_gamma-3"/>
</dbReference>
<evidence type="ECO:0000256" key="10">
    <source>
        <dbReference type="ARBA" id="ARBA00049244"/>
    </source>
</evidence>
<evidence type="ECO:0000256" key="7">
    <source>
        <dbReference type="ARBA" id="ARBA00022833"/>
    </source>
</evidence>
<dbReference type="CDD" id="cd00009">
    <property type="entry name" value="AAA"/>
    <property type="match status" value="1"/>
</dbReference>
<dbReference type="GO" id="GO:0003677">
    <property type="term" value="F:DNA binding"/>
    <property type="evidence" value="ECO:0007669"/>
    <property type="project" value="InterPro"/>
</dbReference>
<dbReference type="GO" id="GO:0003887">
    <property type="term" value="F:DNA-directed DNA polymerase activity"/>
    <property type="evidence" value="ECO:0007669"/>
    <property type="project" value="UniProtKB-KW"/>
</dbReference>
<comment type="subunit">
    <text evidence="11">DNA polymerase III contains a core (composed of alpha, epsilon and theta chains) that associates with a tau subunit. This core dimerizes to form the POLIII' complex. PolIII' associates with the gamma complex (composed of gamma, delta, delta', psi and chi chains) and with the beta chain to form the complete DNA polymerase III complex.</text>
</comment>
<dbReference type="InterPro" id="IPR001270">
    <property type="entry name" value="ClpA/B"/>
</dbReference>